<dbReference type="Proteomes" id="UP000294547">
    <property type="component" value="Unassembled WGS sequence"/>
</dbReference>
<reference evidence="2 3" key="1">
    <citation type="submission" date="2019-03" db="EMBL/GenBank/DDBJ databases">
        <title>Genomic Encyclopedia of Type Strains, Phase IV (KMG-IV): sequencing the most valuable type-strain genomes for metagenomic binning, comparative biology and taxonomic classification.</title>
        <authorList>
            <person name="Goeker M."/>
        </authorList>
    </citation>
    <scope>NUCLEOTIDE SEQUENCE [LARGE SCALE GENOMIC DNA]</scope>
    <source>
        <strain evidence="2 3">DSM 102969</strain>
    </source>
</reference>
<feature type="signal peptide" evidence="1">
    <location>
        <begin position="1"/>
        <end position="23"/>
    </location>
</feature>
<dbReference type="EMBL" id="SNXY01000006">
    <property type="protein sequence ID" value="TDP87483.1"/>
    <property type="molecule type" value="Genomic_DNA"/>
</dbReference>
<comment type="caution">
    <text evidence="2">The sequence shown here is derived from an EMBL/GenBank/DDBJ whole genome shotgun (WGS) entry which is preliminary data.</text>
</comment>
<dbReference type="RefSeq" id="WP_208112154.1">
    <property type="nucleotide sequence ID" value="NZ_SNXY01000006.1"/>
</dbReference>
<proteinExistence type="predicted"/>
<keyword evidence="1" id="KW-0732">Signal</keyword>
<protein>
    <submittedName>
        <fullName evidence="2">Uncharacterized protein</fullName>
    </submittedName>
</protein>
<organism evidence="2 3">
    <name type="scientific">Oharaeibacter diazotrophicus</name>
    <dbReference type="NCBI Taxonomy" id="1920512"/>
    <lineage>
        <taxon>Bacteria</taxon>
        <taxon>Pseudomonadati</taxon>
        <taxon>Pseudomonadota</taxon>
        <taxon>Alphaproteobacteria</taxon>
        <taxon>Hyphomicrobiales</taxon>
        <taxon>Pleomorphomonadaceae</taxon>
        <taxon>Oharaeibacter</taxon>
    </lineage>
</organism>
<sequence length="412" mass="43587">MRFGRTISTLLAALLLATATAGAAVPDKPVVLTGAMGGDMELIRYGDGFFGVWRSDTPTGHATLQGRRFSRTGRPIGAAFAIEPRRQSQHDLGGVVLVPVSATDVAVFWHGMGRFFTVSLNAAIVRPSTATVLRTTDLVPVDDRHLAATKGADGTISVAYTDVEAVPLPAREIIRVIRLKADLTVLPGSAGLNGAAGEQQDGFVNTDFALIDRQGGTLGLHLRRRGTYPVALMAHRLGAGGKPVGAPIKINTTTMANVASFYYTPFEASMARLADGRIVVTWPSLERTTTSSFDRWEIRARILSATGIPAGPDFLVNTVRAGMQIAPEVQPLASGGFVIAWVSKGTGGAVAYQHRGFDRKGKPLYAPRTSRSGMSPSLLDTMNTVRLKDGSLAIVHNVLGAGTAYGIANVSR</sequence>
<evidence type="ECO:0000313" key="2">
    <source>
        <dbReference type="EMBL" id="TDP87483.1"/>
    </source>
</evidence>
<evidence type="ECO:0000313" key="3">
    <source>
        <dbReference type="Proteomes" id="UP000294547"/>
    </source>
</evidence>
<dbReference type="AlphaFoldDB" id="A0A4R6RLF8"/>
<keyword evidence="3" id="KW-1185">Reference proteome</keyword>
<feature type="chain" id="PRO_5020349127" evidence="1">
    <location>
        <begin position="24"/>
        <end position="412"/>
    </location>
</feature>
<evidence type="ECO:0000256" key="1">
    <source>
        <dbReference type="SAM" id="SignalP"/>
    </source>
</evidence>
<accession>A0A4R6RLF8</accession>
<gene>
    <name evidence="2" type="ORF">EDD54_1378</name>
</gene>
<name>A0A4R6RLF8_9HYPH</name>